<gene>
    <name evidence="8" type="ORF">TSA1_10260</name>
</gene>
<evidence type="ECO:0000259" key="7">
    <source>
        <dbReference type="Pfam" id="PF13186"/>
    </source>
</evidence>
<evidence type="ECO:0000256" key="1">
    <source>
        <dbReference type="ARBA" id="ARBA00001966"/>
    </source>
</evidence>
<keyword evidence="5" id="KW-0411">Iron-sulfur</keyword>
<comment type="caution">
    <text evidence="8">The sequence shown here is derived from an EMBL/GenBank/DDBJ whole genome shotgun (WGS) entry which is preliminary data.</text>
</comment>
<dbReference type="CDD" id="cd21109">
    <property type="entry name" value="SPASM"/>
    <property type="match status" value="1"/>
</dbReference>
<organism evidence="8 9">
    <name type="scientific">Bradyrhizobium nitroreducens</name>
    <dbReference type="NCBI Taxonomy" id="709803"/>
    <lineage>
        <taxon>Bacteria</taxon>
        <taxon>Pseudomonadati</taxon>
        <taxon>Pseudomonadota</taxon>
        <taxon>Alphaproteobacteria</taxon>
        <taxon>Hyphomicrobiales</taxon>
        <taxon>Nitrobacteraceae</taxon>
        <taxon>Bradyrhizobium</taxon>
    </lineage>
</organism>
<keyword evidence="2" id="KW-0949">S-adenosyl-L-methionine</keyword>
<dbReference type="InterPro" id="IPR058240">
    <property type="entry name" value="rSAM_sf"/>
</dbReference>
<dbReference type="GO" id="GO:0051536">
    <property type="term" value="F:iron-sulfur cluster binding"/>
    <property type="evidence" value="ECO:0007669"/>
    <property type="project" value="UniProtKB-KW"/>
</dbReference>
<evidence type="ECO:0000313" key="9">
    <source>
        <dbReference type="Proteomes" id="UP000228930"/>
    </source>
</evidence>
<dbReference type="InterPro" id="IPR007197">
    <property type="entry name" value="rSAM"/>
</dbReference>
<evidence type="ECO:0000259" key="6">
    <source>
        <dbReference type="Pfam" id="PF04055"/>
    </source>
</evidence>
<dbReference type="Pfam" id="PF04055">
    <property type="entry name" value="Radical_SAM"/>
    <property type="match status" value="1"/>
</dbReference>
<dbReference type="GO" id="GO:0046872">
    <property type="term" value="F:metal ion binding"/>
    <property type="evidence" value="ECO:0007669"/>
    <property type="project" value="UniProtKB-KW"/>
</dbReference>
<dbReference type="Proteomes" id="UP000228930">
    <property type="component" value="Unassembled WGS sequence"/>
</dbReference>
<dbReference type="InterPro" id="IPR013785">
    <property type="entry name" value="Aldolase_TIM"/>
</dbReference>
<dbReference type="EMBL" id="LFJC01000003">
    <property type="protein sequence ID" value="PIT01095.1"/>
    <property type="molecule type" value="Genomic_DNA"/>
</dbReference>
<dbReference type="Pfam" id="PF13186">
    <property type="entry name" value="SPASM"/>
    <property type="match status" value="1"/>
</dbReference>
<evidence type="ECO:0000313" key="8">
    <source>
        <dbReference type="EMBL" id="PIT01095.1"/>
    </source>
</evidence>
<dbReference type="Gene3D" id="3.20.20.70">
    <property type="entry name" value="Aldolase class I"/>
    <property type="match status" value="1"/>
</dbReference>
<sequence length="229" mass="25972">MSLATAERIAEGLAEINFGYRGQISVSGFGEPLLNDDIVEIIAKLRRHLPGVYIELICNGDFLSVELIRSLLNRGVNTILVNLYDGAHQIADFEERFRGIPPARYILRHHYLGAEDSYGLTLNNRTGLVGIRGPLAKPAERACYVPFYKMMIDWNGNHLLCFNDWGRRASVAGNVNEQSIRELWLSPSMEAYRRELLEERRSLTPCNTCDVIGTLHGKASYDAFKEYYE</sequence>
<evidence type="ECO:0000256" key="5">
    <source>
        <dbReference type="ARBA" id="ARBA00023014"/>
    </source>
</evidence>
<evidence type="ECO:0000256" key="2">
    <source>
        <dbReference type="ARBA" id="ARBA00022691"/>
    </source>
</evidence>
<keyword evidence="3" id="KW-0479">Metal-binding</keyword>
<dbReference type="SUPFAM" id="SSF102114">
    <property type="entry name" value="Radical SAM enzymes"/>
    <property type="match status" value="1"/>
</dbReference>
<name>A0A2M6U942_9BRAD</name>
<dbReference type="PANTHER" id="PTHR11228:SF7">
    <property type="entry name" value="PQQA PEPTIDE CYCLASE"/>
    <property type="match status" value="1"/>
</dbReference>
<feature type="domain" description="4Fe4S-binding SPASM" evidence="7">
    <location>
        <begin position="143"/>
        <end position="210"/>
    </location>
</feature>
<protein>
    <recommendedName>
        <fullName evidence="10">4Fe4S-binding SPASM domain-containing protein</fullName>
    </recommendedName>
</protein>
<evidence type="ECO:0008006" key="10">
    <source>
        <dbReference type="Google" id="ProtNLM"/>
    </source>
</evidence>
<dbReference type="PANTHER" id="PTHR11228">
    <property type="entry name" value="RADICAL SAM DOMAIN PROTEIN"/>
    <property type="match status" value="1"/>
</dbReference>
<reference evidence="8 9" key="1">
    <citation type="submission" date="2015-06" db="EMBL/GenBank/DDBJ databases">
        <title>Comparative genome analysis of nirS-carrying Bradyrhizobium sp. strains.</title>
        <authorList>
            <person name="Ishii S."/>
            <person name="Jang J."/>
            <person name="Nishizawa T."/>
            <person name="Senoo K."/>
        </authorList>
    </citation>
    <scope>NUCLEOTIDE SEQUENCE [LARGE SCALE GENOMIC DNA]</scope>
    <source>
        <strain evidence="8 9">TSA1</strain>
    </source>
</reference>
<dbReference type="AlphaFoldDB" id="A0A2M6U942"/>
<feature type="domain" description="Radical SAM core" evidence="6">
    <location>
        <begin position="5"/>
        <end position="105"/>
    </location>
</feature>
<comment type="cofactor">
    <cofactor evidence="1">
        <name>[4Fe-4S] cluster</name>
        <dbReference type="ChEBI" id="CHEBI:49883"/>
    </cofactor>
</comment>
<dbReference type="InterPro" id="IPR050377">
    <property type="entry name" value="Radical_SAM_PqqE_MftC-like"/>
</dbReference>
<dbReference type="InterPro" id="IPR023885">
    <property type="entry name" value="4Fe4S-binding_SPASM_dom"/>
</dbReference>
<accession>A0A2M6U942</accession>
<dbReference type="CDD" id="cd01335">
    <property type="entry name" value="Radical_SAM"/>
    <property type="match status" value="1"/>
</dbReference>
<evidence type="ECO:0000256" key="4">
    <source>
        <dbReference type="ARBA" id="ARBA00023004"/>
    </source>
</evidence>
<proteinExistence type="predicted"/>
<keyword evidence="9" id="KW-1185">Reference proteome</keyword>
<dbReference type="GO" id="GO:0003824">
    <property type="term" value="F:catalytic activity"/>
    <property type="evidence" value="ECO:0007669"/>
    <property type="project" value="InterPro"/>
</dbReference>
<evidence type="ECO:0000256" key="3">
    <source>
        <dbReference type="ARBA" id="ARBA00022723"/>
    </source>
</evidence>
<keyword evidence="4" id="KW-0408">Iron</keyword>